<dbReference type="Proteomes" id="UP000509704">
    <property type="component" value="Chromosome 2"/>
</dbReference>
<dbReference type="KEGG" id="zmk:HG535_0B03450"/>
<gene>
    <name evidence="1" type="ORF">HG535_0B03450</name>
</gene>
<proteinExistence type="predicted"/>
<evidence type="ECO:0000313" key="1">
    <source>
        <dbReference type="EMBL" id="QLG71306.1"/>
    </source>
</evidence>
<sequence>MQEIKVGELAAELDLLKLKCPQDKRSLTMGDEPSSHHLDISQSSLSMLGDEKEESEDAQDELARIKNDNYHLKLALGEQQDELLKLKRILEDNAFLENAHRFMPTKFEVEAPRTQRDPKYLVMAERDPKITVENSPSKKSISDSDFISSFSGSPYKGNRAPSLKTESSLASTRISKLREEKSIFHAAIVPFVQDIINSLKCSLVFKDEANDLQNRFIEYTESKLRKPEEIVQILNDVEFYCRQMVTLLNRELHFKEISQRLEFLFTIFLDPTEYGLCPQEHIDKLKDEIMDSLIKIFDYHQDSSNALLDSKYEALHMKGPQSHCSGIDHSKRLRHIEEGIDLCAETMQQVYGWRDTSLGIRSTAKRTQVSSRPTTKSDVEVLSHLSQFNNFGKDNHKQKENFGELEFIPIGYDENILQKAYK</sequence>
<dbReference type="GeneID" id="59234967"/>
<reference evidence="1 2" key="1">
    <citation type="submission" date="2020-07" db="EMBL/GenBank/DDBJ databases">
        <title>The yeast mating-type switching endonuclease HO is a domesticated member of an unorthodox homing genetic element family.</title>
        <authorList>
            <person name="Coughlan A.Y."/>
            <person name="Lombardi L."/>
            <person name="Braun-Galleani S."/>
            <person name="Martos A.R."/>
            <person name="Galeote V."/>
            <person name="Bigey F."/>
            <person name="Dequin S."/>
            <person name="Byrne K.P."/>
            <person name="Wolfe K.H."/>
        </authorList>
    </citation>
    <scope>NUCLEOTIDE SEQUENCE [LARGE SCALE GENOMIC DNA]</scope>
    <source>
        <strain evidence="1 2">NRRL Y-6702</strain>
    </source>
</reference>
<keyword evidence="2" id="KW-1185">Reference proteome</keyword>
<dbReference type="EMBL" id="CP058605">
    <property type="protein sequence ID" value="QLG71306.1"/>
    <property type="molecule type" value="Genomic_DNA"/>
</dbReference>
<dbReference type="RefSeq" id="XP_037143034.1">
    <property type="nucleotide sequence ID" value="XM_037287139.1"/>
</dbReference>
<protein>
    <submittedName>
        <fullName evidence="1">Uncharacterized protein</fullName>
    </submittedName>
</protein>
<organism evidence="1 2">
    <name type="scientific">Zygotorulaspora mrakii</name>
    <name type="common">Zygosaccharomyces mrakii</name>
    <dbReference type="NCBI Taxonomy" id="42260"/>
    <lineage>
        <taxon>Eukaryota</taxon>
        <taxon>Fungi</taxon>
        <taxon>Dikarya</taxon>
        <taxon>Ascomycota</taxon>
        <taxon>Saccharomycotina</taxon>
        <taxon>Saccharomycetes</taxon>
        <taxon>Saccharomycetales</taxon>
        <taxon>Saccharomycetaceae</taxon>
        <taxon>Zygotorulaspora</taxon>
    </lineage>
</organism>
<dbReference type="OrthoDB" id="4068351at2759"/>
<dbReference type="AlphaFoldDB" id="A0A7H9AYH2"/>
<name>A0A7H9AYH2_ZYGMR</name>
<evidence type="ECO:0000313" key="2">
    <source>
        <dbReference type="Proteomes" id="UP000509704"/>
    </source>
</evidence>
<accession>A0A7H9AYH2</accession>